<keyword evidence="2" id="KW-0547">Nucleotide-binding</keyword>
<comment type="caution">
    <text evidence="6">The sequence shown here is derived from an EMBL/GenBank/DDBJ whole genome shotgun (WGS) entry which is preliminary data.</text>
</comment>
<dbReference type="InterPro" id="IPR017871">
    <property type="entry name" value="ABC_transporter-like_CS"/>
</dbReference>
<proteinExistence type="predicted"/>
<dbReference type="GO" id="GO:0016887">
    <property type="term" value="F:ATP hydrolysis activity"/>
    <property type="evidence" value="ECO:0007669"/>
    <property type="project" value="InterPro"/>
</dbReference>
<organism evidence="6 7">
    <name type="scientific">Clostridium colicanis DSM 13634</name>
    <dbReference type="NCBI Taxonomy" id="1121305"/>
    <lineage>
        <taxon>Bacteria</taxon>
        <taxon>Bacillati</taxon>
        <taxon>Bacillota</taxon>
        <taxon>Clostridia</taxon>
        <taxon>Eubacteriales</taxon>
        <taxon>Clostridiaceae</taxon>
        <taxon>Clostridium</taxon>
    </lineage>
</organism>
<keyword evidence="3 6" id="KW-0067">ATP-binding</keyword>
<feature type="domain" description="ABC transporter" evidence="5">
    <location>
        <begin position="2"/>
        <end position="239"/>
    </location>
</feature>
<evidence type="ECO:0000313" key="6">
    <source>
        <dbReference type="EMBL" id="KYH28157.1"/>
    </source>
</evidence>
<dbReference type="PROSITE" id="PS50893">
    <property type="entry name" value="ABC_TRANSPORTER_2"/>
    <property type="match status" value="1"/>
</dbReference>
<dbReference type="PANTHER" id="PTHR42794">
    <property type="entry name" value="HEMIN IMPORT ATP-BINDING PROTEIN HMUV"/>
    <property type="match status" value="1"/>
</dbReference>
<evidence type="ECO:0000313" key="7">
    <source>
        <dbReference type="Proteomes" id="UP000075374"/>
    </source>
</evidence>
<dbReference type="STRING" id="1121305.CLCOL_22910"/>
<dbReference type="Gene3D" id="3.40.50.300">
    <property type="entry name" value="P-loop containing nucleotide triphosphate hydrolases"/>
    <property type="match status" value="1"/>
</dbReference>
<dbReference type="GO" id="GO:0005524">
    <property type="term" value="F:ATP binding"/>
    <property type="evidence" value="ECO:0007669"/>
    <property type="project" value="UniProtKB-KW"/>
</dbReference>
<dbReference type="CDD" id="cd03214">
    <property type="entry name" value="ABC_Iron-Siderophores_B12_Hemin"/>
    <property type="match status" value="1"/>
</dbReference>
<dbReference type="AlphaFoldDB" id="A0A151AL96"/>
<keyword evidence="4" id="KW-1278">Translocase</keyword>
<dbReference type="InterPro" id="IPR003439">
    <property type="entry name" value="ABC_transporter-like_ATP-bd"/>
</dbReference>
<evidence type="ECO:0000256" key="4">
    <source>
        <dbReference type="ARBA" id="ARBA00022967"/>
    </source>
</evidence>
<dbReference type="Pfam" id="PF00005">
    <property type="entry name" value="ABC_tran"/>
    <property type="match status" value="1"/>
</dbReference>
<reference evidence="6 7" key="1">
    <citation type="submission" date="2016-02" db="EMBL/GenBank/DDBJ databases">
        <title>Genome sequence of Clostridium colicanis DSM 13634.</title>
        <authorList>
            <person name="Poehlein A."/>
            <person name="Daniel R."/>
        </authorList>
    </citation>
    <scope>NUCLEOTIDE SEQUENCE [LARGE SCALE GENOMIC DNA]</scope>
    <source>
        <strain evidence="6 7">DSM 13634</strain>
    </source>
</reference>
<sequence>MIELKNLSAGYNGVDIIRNVSLKLDAGDNLCILGVNGSGKTTLLKAIAGIIPSQGDVLIDGKSIKAMKRQEIANEIAVMSQLSNIYFSYTVFETVLLGRYLYMKNNFLKEPSEKDKAYVRKCLETVGMLDKQDKQIDTLSGGQLQRVFLARALAQEPNIILLDEPTNHLDLKSQRELIYYLKRWSKDYNHSVIGVFHDINHALELADYLLVLAKDNVMVFGKPEEIINSKLLDEVYEMDVAGYMIDCLKKWER</sequence>
<evidence type="ECO:0000256" key="2">
    <source>
        <dbReference type="ARBA" id="ARBA00022741"/>
    </source>
</evidence>
<dbReference type="RefSeq" id="WP_061859081.1">
    <property type="nucleotide sequence ID" value="NZ_LTBB01000013.1"/>
</dbReference>
<dbReference type="FunFam" id="3.40.50.300:FF:000134">
    <property type="entry name" value="Iron-enterobactin ABC transporter ATP-binding protein"/>
    <property type="match status" value="1"/>
</dbReference>
<evidence type="ECO:0000256" key="1">
    <source>
        <dbReference type="ARBA" id="ARBA00022448"/>
    </source>
</evidence>
<name>A0A151AL96_9CLOT</name>
<dbReference type="Proteomes" id="UP000075374">
    <property type="component" value="Unassembled WGS sequence"/>
</dbReference>
<evidence type="ECO:0000256" key="3">
    <source>
        <dbReference type="ARBA" id="ARBA00022840"/>
    </source>
</evidence>
<evidence type="ECO:0000259" key="5">
    <source>
        <dbReference type="PROSITE" id="PS50893"/>
    </source>
</evidence>
<accession>A0A151AL96</accession>
<dbReference type="InterPro" id="IPR003593">
    <property type="entry name" value="AAA+_ATPase"/>
</dbReference>
<dbReference type="SMART" id="SM00382">
    <property type="entry name" value="AAA"/>
    <property type="match status" value="1"/>
</dbReference>
<dbReference type="InterPro" id="IPR027417">
    <property type="entry name" value="P-loop_NTPase"/>
</dbReference>
<keyword evidence="1" id="KW-0813">Transport</keyword>
<gene>
    <name evidence="6" type="primary">yusV_2</name>
    <name evidence="6" type="ORF">CLCOL_22910</name>
</gene>
<dbReference type="PANTHER" id="PTHR42794:SF1">
    <property type="entry name" value="HEMIN IMPORT ATP-BINDING PROTEIN HMUV"/>
    <property type="match status" value="1"/>
</dbReference>
<protein>
    <submittedName>
        <fullName evidence="6">Putative siderophore transport system ATP-binding protein YusV</fullName>
    </submittedName>
</protein>
<dbReference type="PROSITE" id="PS00211">
    <property type="entry name" value="ABC_TRANSPORTER_1"/>
    <property type="match status" value="1"/>
</dbReference>
<dbReference type="SUPFAM" id="SSF52540">
    <property type="entry name" value="P-loop containing nucleoside triphosphate hydrolases"/>
    <property type="match status" value="1"/>
</dbReference>
<dbReference type="PATRIC" id="fig|1121305.3.peg.2295"/>
<dbReference type="EMBL" id="LTBB01000013">
    <property type="protein sequence ID" value="KYH28157.1"/>
    <property type="molecule type" value="Genomic_DNA"/>
</dbReference>
<keyword evidence="7" id="KW-1185">Reference proteome</keyword>